<protein>
    <submittedName>
        <fullName evidence="4">Meiosis-specific, MEI4 homolog (S. cerevisiae)</fullName>
    </submittedName>
</protein>
<evidence type="ECO:0000313" key="5">
    <source>
        <dbReference type="Proteomes" id="UP000472265"/>
    </source>
</evidence>
<dbReference type="GO" id="GO:0042138">
    <property type="term" value="P:meiotic DNA double-strand break formation"/>
    <property type="evidence" value="ECO:0007669"/>
    <property type="project" value="InterPro"/>
</dbReference>
<reference evidence="4" key="3">
    <citation type="submission" date="2025-09" db="UniProtKB">
        <authorList>
            <consortium name="Ensembl"/>
        </authorList>
    </citation>
    <scope>IDENTIFICATION</scope>
</reference>
<keyword evidence="5" id="KW-1185">Reference proteome</keyword>
<reference evidence="4" key="2">
    <citation type="submission" date="2025-08" db="UniProtKB">
        <authorList>
            <consortium name="Ensembl"/>
        </authorList>
    </citation>
    <scope>IDENTIFICATION</scope>
</reference>
<dbReference type="GO" id="GO:0007283">
    <property type="term" value="P:spermatogenesis"/>
    <property type="evidence" value="ECO:0007669"/>
    <property type="project" value="TreeGrafter"/>
</dbReference>
<dbReference type="PANTHER" id="PTHR28575:SF1">
    <property type="entry name" value="MEIOSIS-SPECIFIC PROTEIN MEI4"/>
    <property type="match status" value="1"/>
</dbReference>
<dbReference type="GeneTree" id="ENSGT00390000013856"/>
<dbReference type="GO" id="GO:0048477">
    <property type="term" value="P:oogenesis"/>
    <property type="evidence" value="ECO:0007669"/>
    <property type="project" value="TreeGrafter"/>
</dbReference>
<accession>A0A671USH7</accession>
<dbReference type="OMA" id="MYDITQY"/>
<dbReference type="GO" id="GO:0000800">
    <property type="term" value="C:lateral element"/>
    <property type="evidence" value="ECO:0007669"/>
    <property type="project" value="TreeGrafter"/>
</dbReference>
<feature type="coiled-coil region" evidence="3">
    <location>
        <begin position="42"/>
        <end position="76"/>
    </location>
</feature>
<evidence type="ECO:0000256" key="2">
    <source>
        <dbReference type="ARBA" id="ARBA00093453"/>
    </source>
</evidence>
<proteinExistence type="inferred from homology"/>
<reference evidence="4" key="1">
    <citation type="submission" date="2021-04" db="EMBL/GenBank/DDBJ databases">
        <authorList>
            <consortium name="Wellcome Sanger Institute Data Sharing"/>
        </authorList>
    </citation>
    <scope>NUCLEOTIDE SEQUENCE [LARGE SCALE GENOMIC DNA]</scope>
</reference>
<dbReference type="FunCoup" id="A0A671USH7">
    <property type="interactions" value="775"/>
</dbReference>
<dbReference type="Proteomes" id="UP000472265">
    <property type="component" value="Chromosome 22"/>
</dbReference>
<sequence length="354" mass="39563">VERRRASRAEWFVTKVKVALAVAIIKMKPSGVSSREYVEALARKLESRDEGWKNKAEELQQEVLRLRQELLITRATSSARSSTEAAGTRKYSDTPELFLDPQPTIISPQPPTPPLSSRHASPGGEAIRAHVQFLQSLCSLHRVKGNDRGLESLWFRPDDDAGSVLVDSVCQLLDSVVAACRDPPLLGPPDLVLQACQVAAQAMDLFCSQRLPSVEFMRKVEGSLRELTGMLLHWNQLSRVSNGIHGEGMFAQTLHHSNIDVSFSGQEGSGLDKFPVDQYQNSCHLFWILETLLEKSKVPCRVEVGSEETGFLSHLEQRVFQLSNEFPLFSIYMWRIGGLLTSSDRKDPPDARDK</sequence>
<evidence type="ECO:0000256" key="3">
    <source>
        <dbReference type="SAM" id="Coils"/>
    </source>
</evidence>
<dbReference type="AlphaFoldDB" id="A0A671USH7"/>
<organism evidence="4 5">
    <name type="scientific">Sparus aurata</name>
    <name type="common">Gilthead sea bream</name>
    <dbReference type="NCBI Taxonomy" id="8175"/>
    <lineage>
        <taxon>Eukaryota</taxon>
        <taxon>Metazoa</taxon>
        <taxon>Chordata</taxon>
        <taxon>Craniata</taxon>
        <taxon>Vertebrata</taxon>
        <taxon>Euteleostomi</taxon>
        <taxon>Actinopterygii</taxon>
        <taxon>Neopterygii</taxon>
        <taxon>Teleostei</taxon>
        <taxon>Neoteleostei</taxon>
        <taxon>Acanthomorphata</taxon>
        <taxon>Eupercaria</taxon>
        <taxon>Spariformes</taxon>
        <taxon>Sparidae</taxon>
        <taxon>Sparus</taxon>
    </lineage>
</organism>
<dbReference type="GO" id="GO:0006310">
    <property type="term" value="P:DNA recombination"/>
    <property type="evidence" value="ECO:0007669"/>
    <property type="project" value="InterPro"/>
</dbReference>
<dbReference type="PANTHER" id="PTHR28575">
    <property type="entry name" value="MEIOSIS-SPECIFIC PROTEIN MEI4"/>
    <property type="match status" value="1"/>
</dbReference>
<dbReference type="InParanoid" id="A0A671USH7"/>
<keyword evidence="1" id="KW-0469">Meiosis</keyword>
<dbReference type="InterPro" id="IPR025888">
    <property type="entry name" value="MEI4"/>
</dbReference>
<dbReference type="Ensembl" id="ENSSAUT00010017655.1">
    <property type="protein sequence ID" value="ENSSAUP00010016681.1"/>
    <property type="gene ID" value="ENSSAUG00010007650.1"/>
</dbReference>
<dbReference type="GO" id="GO:0007129">
    <property type="term" value="P:homologous chromosome pairing at meiosis"/>
    <property type="evidence" value="ECO:0007669"/>
    <property type="project" value="TreeGrafter"/>
</dbReference>
<comment type="similarity">
    <text evidence="2">Belongs to the MEI4L family.</text>
</comment>
<evidence type="ECO:0000313" key="4">
    <source>
        <dbReference type="Ensembl" id="ENSSAUP00010016681.1"/>
    </source>
</evidence>
<dbReference type="Pfam" id="PF13971">
    <property type="entry name" value="Mei4"/>
    <property type="match status" value="1"/>
</dbReference>
<name>A0A671USH7_SPAAU</name>
<keyword evidence="3" id="KW-0175">Coiled coil</keyword>
<evidence type="ECO:0000256" key="1">
    <source>
        <dbReference type="ARBA" id="ARBA00023254"/>
    </source>
</evidence>